<comment type="caution">
    <text evidence="1">The sequence shown here is derived from an EMBL/GenBank/DDBJ whole genome shotgun (WGS) entry which is preliminary data.</text>
</comment>
<evidence type="ECO:0000313" key="1">
    <source>
        <dbReference type="EMBL" id="KAF0765338.1"/>
    </source>
</evidence>
<sequence>ISYASHTWWPLIKVKELKLNIFERKISRRIYYGPCINTRTGIWRKSHNEELNELFQRPNIIKEMSKNRMNWGDMLGGAKGHYSLSSVYGCSLASVIDDLRLVKIHDTTIVMAYKRRYDDGEDCPTTVGRADDTQMRCSHVARHAHIRIPETRQDASANGFGKI</sequence>
<organism evidence="1 2">
    <name type="scientific">Aphis craccivora</name>
    <name type="common">Cowpea aphid</name>
    <dbReference type="NCBI Taxonomy" id="307492"/>
    <lineage>
        <taxon>Eukaryota</taxon>
        <taxon>Metazoa</taxon>
        <taxon>Ecdysozoa</taxon>
        <taxon>Arthropoda</taxon>
        <taxon>Hexapoda</taxon>
        <taxon>Insecta</taxon>
        <taxon>Pterygota</taxon>
        <taxon>Neoptera</taxon>
        <taxon>Paraneoptera</taxon>
        <taxon>Hemiptera</taxon>
        <taxon>Sternorrhyncha</taxon>
        <taxon>Aphidomorpha</taxon>
        <taxon>Aphidoidea</taxon>
        <taxon>Aphididae</taxon>
        <taxon>Aphidini</taxon>
        <taxon>Aphis</taxon>
        <taxon>Aphis</taxon>
    </lineage>
</organism>
<dbReference type="Proteomes" id="UP000478052">
    <property type="component" value="Unassembled WGS sequence"/>
</dbReference>
<dbReference type="AlphaFoldDB" id="A0A6G0Z3T3"/>
<accession>A0A6G0Z3T3</accession>
<reference evidence="1 2" key="1">
    <citation type="submission" date="2019-08" db="EMBL/GenBank/DDBJ databases">
        <title>Whole genome of Aphis craccivora.</title>
        <authorList>
            <person name="Voronova N.V."/>
            <person name="Shulinski R.S."/>
            <person name="Bandarenka Y.V."/>
            <person name="Zhorov D.G."/>
            <person name="Warner D."/>
        </authorList>
    </citation>
    <scope>NUCLEOTIDE SEQUENCE [LARGE SCALE GENOMIC DNA]</scope>
    <source>
        <strain evidence="1">180601</strain>
        <tissue evidence="1">Whole Body</tissue>
    </source>
</reference>
<keyword evidence="2" id="KW-1185">Reference proteome</keyword>
<gene>
    <name evidence="1" type="ORF">FWK35_00036681</name>
</gene>
<name>A0A6G0Z3T3_APHCR</name>
<dbReference type="EMBL" id="VUJU01001422">
    <property type="protein sequence ID" value="KAF0765338.1"/>
    <property type="molecule type" value="Genomic_DNA"/>
</dbReference>
<protein>
    <submittedName>
        <fullName evidence="1">Uncharacterized protein</fullName>
    </submittedName>
</protein>
<dbReference type="OrthoDB" id="6628709at2759"/>
<feature type="non-terminal residue" evidence="1">
    <location>
        <position position="163"/>
    </location>
</feature>
<evidence type="ECO:0000313" key="2">
    <source>
        <dbReference type="Proteomes" id="UP000478052"/>
    </source>
</evidence>
<proteinExistence type="predicted"/>
<feature type="non-terminal residue" evidence="1">
    <location>
        <position position="1"/>
    </location>
</feature>